<accession>A0A1S8RER7</accession>
<gene>
    <name evidence="4" type="primary">lytA_29</name>
    <name evidence="4" type="ORF">CLBCK_49680</name>
</gene>
<dbReference type="SUPFAM" id="SSF69360">
    <property type="entry name" value="Cell wall binding repeat"/>
    <property type="match status" value="1"/>
</dbReference>
<dbReference type="GO" id="GO:0008745">
    <property type="term" value="F:N-acetylmuramoyl-L-alanine amidase activity"/>
    <property type="evidence" value="ECO:0007669"/>
    <property type="project" value="UniProtKB-EC"/>
</dbReference>
<evidence type="ECO:0000256" key="3">
    <source>
        <dbReference type="SAM" id="MobiDB-lite"/>
    </source>
</evidence>
<dbReference type="EC" id="3.5.1.28" evidence="4"/>
<keyword evidence="1" id="KW-0677">Repeat</keyword>
<dbReference type="Proteomes" id="UP000190973">
    <property type="component" value="Unassembled WGS sequence"/>
</dbReference>
<evidence type="ECO:0000313" key="5">
    <source>
        <dbReference type="Proteomes" id="UP000190973"/>
    </source>
</evidence>
<feature type="repeat" description="Cell wall-binding" evidence="2">
    <location>
        <begin position="858"/>
        <end position="877"/>
    </location>
</feature>
<proteinExistence type="predicted"/>
<dbReference type="Gene3D" id="2.10.270.10">
    <property type="entry name" value="Cholin Binding"/>
    <property type="match status" value="1"/>
</dbReference>
<organism evidence="4 5">
    <name type="scientific">Clostridium beijerinckii</name>
    <name type="common">Clostridium MP</name>
    <dbReference type="NCBI Taxonomy" id="1520"/>
    <lineage>
        <taxon>Bacteria</taxon>
        <taxon>Bacillati</taxon>
        <taxon>Bacillota</taxon>
        <taxon>Clostridia</taxon>
        <taxon>Eubacteriales</taxon>
        <taxon>Clostridiaceae</taxon>
        <taxon>Clostridium</taxon>
    </lineage>
</organism>
<protein>
    <submittedName>
        <fullName evidence="4">Autolysin</fullName>
        <ecNumber evidence="4">3.5.1.28</ecNumber>
    </submittedName>
</protein>
<feature type="compositionally biased region" description="Low complexity" evidence="3">
    <location>
        <begin position="689"/>
        <end position="724"/>
    </location>
</feature>
<keyword evidence="4" id="KW-0378">Hydrolase</keyword>
<evidence type="ECO:0000256" key="2">
    <source>
        <dbReference type="PROSITE-ProRule" id="PRU00591"/>
    </source>
</evidence>
<feature type="repeat" description="Cell wall-binding" evidence="2">
    <location>
        <begin position="919"/>
        <end position="938"/>
    </location>
</feature>
<reference evidence="4 5" key="1">
    <citation type="submission" date="2016-05" db="EMBL/GenBank/DDBJ databases">
        <title>Microbial solvent formation.</title>
        <authorList>
            <person name="Poehlein A."/>
            <person name="Montoya Solano J.D."/>
            <person name="Flitsch S."/>
            <person name="Krabben P."/>
            <person name="Duerre P."/>
            <person name="Daniel R."/>
        </authorList>
    </citation>
    <scope>NUCLEOTIDE SEQUENCE [LARGE SCALE GENOMIC DNA]</scope>
    <source>
        <strain evidence="4 5">DSM 53</strain>
    </source>
</reference>
<sequence length="957" mass="103000">MTTISAVTVPDQTTTTGDEATVTLQTKEELLPIVKSKLESSLGNNNMKIADVVEIAKSVESSNPNLIIAVSNTKGQKATETDDGKIEGKVSVTDISDNSVVSDTFLMVVPKLQVTTPVSVQTADDLIGLIETNFASAVINNSSVAADLVRTAESLRTNDQLVISHSSDEKKEATVDEAGYLKGYILIIDRGNNNLQTAVPYEIAIPKLDGGTVTPPTNSTQTVQQLESSMEAYLSGLAVDNTTEKSGIVANLDKLVLNDKLTYTIEGFYSKKATGTHPGNVVFTLAIYDQNTQGYPYAVINFYKAIQNTQTVKDVLAKIAERLPNVTIDANSTEESILKQLKDIATSPDIRIEVKGFKVENGPEVFSPYVTGYINVDNVYDVTEHGYVPFTRDLPKSDTYVEDNELSGNIINWIRSMHVDNQLTEANLKAYIELRVDRPVISVDIKDFKLQEATTNTDGLMTCSVISTREDGTKVKTDIALTISKSGESQLLNQITEIVKANVVDSTTINDLTPELAKKVVTSIIGRSFGGDEGEEEIPVTVDVHDFELTKSTEKEEGLASFKVDLTMKSTQEKTTIELAMKIPATGDDSTGPVNGGGEEDLSNLGKASNRIQAFLKDYIPSNSTNEKDLNANFKTLASSYGVTVDIANFVKKESNTSTTGRVSFDVNLVIGNEANTLGFDKEIVKIASSGGSSSHSSGGSSSHSSGGSSSHSSNSSSSSSSSSAGTSDQSVPKAKDPTNEEHKATIVKSITSNGITASTPKEVITSSGNRIVVSNLSKNNVFTGAVVTSDKESNSTEVAIPSNAKVEGVYKYIPNLDKYIKVDTGVTLAADKVVLPTKADSTYYISTQILPPAQTVDTGWAKVNNNWYFINNDGTPQTGWKNDGTGWTYLAEDTSAMKIGWIKCGNSWYHLKDNGYMSTGWVKDGDNWYYLTESGAMARDTTIDGYSVDSSGAWVK</sequence>
<comment type="caution">
    <text evidence="4">The sequence shown here is derived from an EMBL/GenBank/DDBJ whole genome shotgun (WGS) entry which is preliminary data.</text>
</comment>
<name>A0A1S8RER7_CLOBE</name>
<feature type="region of interest" description="Disordered" evidence="3">
    <location>
        <begin position="689"/>
        <end position="748"/>
    </location>
</feature>
<dbReference type="Pfam" id="PF01473">
    <property type="entry name" value="Choline_bind_1"/>
    <property type="match status" value="1"/>
</dbReference>
<dbReference type="InterPro" id="IPR018337">
    <property type="entry name" value="Cell_wall/Cho-bd_repeat"/>
</dbReference>
<dbReference type="Pfam" id="PF19127">
    <property type="entry name" value="Choline_bind_3"/>
    <property type="match status" value="1"/>
</dbReference>
<feature type="compositionally biased region" description="Basic and acidic residues" evidence="3">
    <location>
        <begin position="734"/>
        <end position="745"/>
    </location>
</feature>
<evidence type="ECO:0000313" key="4">
    <source>
        <dbReference type="EMBL" id="OOM51720.1"/>
    </source>
</evidence>
<dbReference type="PROSITE" id="PS51170">
    <property type="entry name" value="CW"/>
    <property type="match status" value="3"/>
</dbReference>
<feature type="repeat" description="Cell wall-binding" evidence="2">
    <location>
        <begin position="899"/>
        <end position="918"/>
    </location>
</feature>
<dbReference type="AlphaFoldDB" id="A0A1S8RER7"/>
<evidence type="ECO:0000256" key="1">
    <source>
        <dbReference type="ARBA" id="ARBA00022737"/>
    </source>
</evidence>
<dbReference type="EMBL" id="LZZI01000231">
    <property type="protein sequence ID" value="OOM51720.1"/>
    <property type="molecule type" value="Genomic_DNA"/>
</dbReference>